<dbReference type="RefSeq" id="WP_183385019.1">
    <property type="nucleotide sequence ID" value="NZ_JACHXR010000013.1"/>
</dbReference>
<dbReference type="AlphaFoldDB" id="A0A7W5HMA4"/>
<dbReference type="InterPro" id="IPR036188">
    <property type="entry name" value="FAD/NAD-bd_sf"/>
</dbReference>
<dbReference type="SUPFAM" id="SSF51905">
    <property type="entry name" value="FAD/NAD(P)-binding domain"/>
    <property type="match status" value="1"/>
</dbReference>
<organism evidence="2 3">
    <name type="scientific">Halomonas stenophila</name>
    <dbReference type="NCBI Taxonomy" id="795312"/>
    <lineage>
        <taxon>Bacteria</taxon>
        <taxon>Pseudomonadati</taxon>
        <taxon>Pseudomonadota</taxon>
        <taxon>Gammaproteobacteria</taxon>
        <taxon>Oceanospirillales</taxon>
        <taxon>Halomonadaceae</taxon>
        <taxon>Halomonas</taxon>
    </lineage>
</organism>
<dbReference type="PRINTS" id="PR00411">
    <property type="entry name" value="PNDRDTASEI"/>
</dbReference>
<comment type="caution">
    <text evidence="2">The sequence shown here is derived from an EMBL/GenBank/DDBJ whole genome shotgun (WGS) entry which is preliminary data.</text>
</comment>
<accession>A0A7W5HMA4</accession>
<dbReference type="Pfam" id="PF13738">
    <property type="entry name" value="Pyr_redox_3"/>
    <property type="match status" value="1"/>
</dbReference>
<dbReference type="GO" id="GO:0004497">
    <property type="term" value="F:monooxygenase activity"/>
    <property type="evidence" value="ECO:0007669"/>
    <property type="project" value="TreeGrafter"/>
</dbReference>
<dbReference type="InterPro" id="IPR050982">
    <property type="entry name" value="Auxin_biosynth/cation_transpt"/>
</dbReference>
<protein>
    <submittedName>
        <fullName evidence="2">Putative flavoprotein involved in K+ transport</fullName>
    </submittedName>
</protein>
<dbReference type="Proteomes" id="UP000518892">
    <property type="component" value="Unassembled WGS sequence"/>
</dbReference>
<keyword evidence="3" id="KW-1185">Reference proteome</keyword>
<dbReference type="PANTHER" id="PTHR43539:SF78">
    <property type="entry name" value="FLAVIN-CONTAINING MONOOXYGENASE"/>
    <property type="match status" value="1"/>
</dbReference>
<reference evidence="2 3" key="1">
    <citation type="submission" date="2020-08" db="EMBL/GenBank/DDBJ databases">
        <title>Genomic Encyclopedia of Type Strains, Phase III (KMG-III): the genomes of soil and plant-associated and newly described type strains.</title>
        <authorList>
            <person name="Whitman W."/>
        </authorList>
    </citation>
    <scope>NUCLEOTIDE SEQUENCE [LARGE SCALE GENOMIC DNA]</scope>
    <source>
        <strain evidence="2 3">CECT 7744</strain>
    </source>
</reference>
<proteinExistence type="predicted"/>
<sequence length="439" mass="47971">MTAAALHRRARAVTVVVIGAGHAGLAMSHHLAARGIDHVLLERGEVANSWRHERWDSLRLLTPNWQCRLPGLRYAGPEPDGFMTMAELIAFLEEHARRTAAPVHPQTRVLSVRPGDGGYRVLTERGEWRCRALVLASGACNLPRVPALATALPPGIASLSLHDYRRPEALPAGGVLVVGASASGVQLADEIQRSGRPVTLSVGDHVRMPRRYRGQDIQWWMEATGLLDQRHDAVEDLERARRLPSPQLVGSPESRTLSLGTLAEQGVRLVGRLVGLRDGHLQFSGALRTHCAAGDLKLGRLLDSFDDWAHEQGRDASLPPPERFAPTPVPASPCLDLDLARGEIASVIWATGYRPDYRWLQLPVFDRKGRLRHHGGVVDAPGVYAMGLPFMRRRKSSFLHGADDDARELSAHLTAYLAGASAGETNRLDARTSFASVLD</sequence>
<evidence type="ECO:0000313" key="2">
    <source>
        <dbReference type="EMBL" id="MBB3232586.1"/>
    </source>
</evidence>
<evidence type="ECO:0000313" key="3">
    <source>
        <dbReference type="Proteomes" id="UP000518892"/>
    </source>
</evidence>
<gene>
    <name evidence="2" type="ORF">FHR97_003455</name>
</gene>
<dbReference type="GO" id="GO:0050660">
    <property type="term" value="F:flavin adenine dinucleotide binding"/>
    <property type="evidence" value="ECO:0007669"/>
    <property type="project" value="TreeGrafter"/>
</dbReference>
<name>A0A7W5HMA4_9GAMM</name>
<keyword evidence="1" id="KW-0560">Oxidoreductase</keyword>
<dbReference type="Gene3D" id="3.50.50.60">
    <property type="entry name" value="FAD/NAD(P)-binding domain"/>
    <property type="match status" value="2"/>
</dbReference>
<dbReference type="EMBL" id="JACHXR010000013">
    <property type="protein sequence ID" value="MBB3232586.1"/>
    <property type="molecule type" value="Genomic_DNA"/>
</dbReference>
<evidence type="ECO:0000256" key="1">
    <source>
        <dbReference type="ARBA" id="ARBA00023002"/>
    </source>
</evidence>
<dbReference type="PANTHER" id="PTHR43539">
    <property type="entry name" value="FLAVIN-BINDING MONOOXYGENASE-LIKE PROTEIN (AFU_ORTHOLOGUE AFUA_4G09220)"/>
    <property type="match status" value="1"/>
</dbReference>